<dbReference type="PANTHER" id="PTHR39210:SF1">
    <property type="entry name" value="HEPARIN-SULFATE LYASE"/>
    <property type="match status" value="1"/>
</dbReference>
<dbReference type="InterPro" id="IPR031680">
    <property type="entry name" value="Hepar_II_III_N"/>
</dbReference>
<evidence type="ECO:0000256" key="4">
    <source>
        <dbReference type="ARBA" id="ARBA00023239"/>
    </source>
</evidence>
<dbReference type="Pfam" id="PF16889">
    <property type="entry name" value="Hepar_II_III_N"/>
    <property type="match status" value="1"/>
</dbReference>
<keyword evidence="4 7" id="KW-0456">Lyase</keyword>
<name>A0A932CKY0_UNCTE</name>
<dbReference type="SUPFAM" id="SSF48230">
    <property type="entry name" value="Chondroitin AC/alginate lyase"/>
    <property type="match status" value="1"/>
</dbReference>
<evidence type="ECO:0000313" key="7">
    <source>
        <dbReference type="EMBL" id="MBI2875300.1"/>
    </source>
</evidence>
<dbReference type="GO" id="GO:0042597">
    <property type="term" value="C:periplasmic space"/>
    <property type="evidence" value="ECO:0007669"/>
    <property type="project" value="UniProtKB-SubCell"/>
</dbReference>
<dbReference type="InterPro" id="IPR008929">
    <property type="entry name" value="Chondroitin_lyas"/>
</dbReference>
<evidence type="ECO:0000256" key="1">
    <source>
        <dbReference type="ARBA" id="ARBA00004418"/>
    </source>
</evidence>
<dbReference type="EMBL" id="JACPRF010000011">
    <property type="protein sequence ID" value="MBI2875300.1"/>
    <property type="molecule type" value="Genomic_DNA"/>
</dbReference>
<sequence length="687" mass="79443">MHATDHPAEIFIEEIEALPADRFLDHFLTRTGVVYPDLPQATEDNLSNARKILENRFDLVGEEYLLSEGFSWKPNPSHDKEWQIAQHKFYFALDLIHAYRHDRDEAYLKKWVTLLDSWLNEMGSGYITLSDAQVEARRIEHWVYSFALLKDTPCRELLPPQFLRRFLERISTETRYISQNLKPVRNHRTFQLFAVFLVGVLFPELRLHPDFLQLGKEKLTENLLTDFLPDGVHVELSTHYHQLVLETALAFVELAQWNGITLDEALLPRLLKALEFSMFMQWPSGEIPLINDSDNGDHLELLRRGSRLFQDDHLLWAATLGRAGRPPEALAKHFERSGYLVFGDGWGHDPETYAQRQHLFYDCARLGEGSHSHYDLFSFCYYAQGEPIVIDPGRYTYSSDPDPQGIDWRRQFKRTASHNTVTIDGKDQTRYLSRTRHGPEVEILERDLFLGQRSDWVSAKARSSEYTPLHQRLFVYMQRQYLFILDSIQIEDGEEHECALHFHLSERQADRVSLEILGMEVLVRSPAVHLRSYRAPGMEVRMDPGWVSKKYGVKTAAPVVTMVQTGSQPLFFVSLVAPAVAPGGDLEVSSLTRMSSPGDPVLRFRVEGKIGGEAFRDGFLFWRGFNPETFYAEGITFRGRFLAFRRDWQGQVIYLLSQKAEQIEIEGGPHLRAQGTRNIEWPFRAKE</sequence>
<feature type="domain" description="Heparin-sulfate lyase N-terminal" evidence="6">
    <location>
        <begin position="21"/>
        <end position="310"/>
    </location>
</feature>
<evidence type="ECO:0000313" key="8">
    <source>
        <dbReference type="Proteomes" id="UP000769766"/>
    </source>
</evidence>
<evidence type="ECO:0000259" key="5">
    <source>
        <dbReference type="Pfam" id="PF07940"/>
    </source>
</evidence>
<dbReference type="Gene3D" id="1.50.10.100">
    <property type="entry name" value="Chondroitin AC/alginate lyase"/>
    <property type="match status" value="1"/>
</dbReference>
<evidence type="ECO:0000256" key="3">
    <source>
        <dbReference type="ARBA" id="ARBA00022764"/>
    </source>
</evidence>
<keyword evidence="2" id="KW-0732">Signal</keyword>
<accession>A0A932CKY0</accession>
<comment type="subcellular location">
    <subcellularLocation>
        <location evidence="1">Periplasm</location>
    </subcellularLocation>
</comment>
<dbReference type="PANTHER" id="PTHR39210">
    <property type="entry name" value="HEPARIN-SULFATE LYASE"/>
    <property type="match status" value="1"/>
</dbReference>
<dbReference type="Pfam" id="PF07940">
    <property type="entry name" value="Hepar_II_III_C"/>
    <property type="match status" value="1"/>
</dbReference>
<proteinExistence type="predicted"/>
<dbReference type="AlphaFoldDB" id="A0A932CKY0"/>
<evidence type="ECO:0000256" key="2">
    <source>
        <dbReference type="ARBA" id="ARBA00022729"/>
    </source>
</evidence>
<reference evidence="7" key="1">
    <citation type="submission" date="2020-07" db="EMBL/GenBank/DDBJ databases">
        <title>Huge and variable diversity of episymbiotic CPR bacteria and DPANN archaea in groundwater ecosystems.</title>
        <authorList>
            <person name="He C.Y."/>
            <person name="Keren R."/>
            <person name="Whittaker M."/>
            <person name="Farag I.F."/>
            <person name="Doudna J."/>
            <person name="Cate J.H.D."/>
            <person name="Banfield J.F."/>
        </authorList>
    </citation>
    <scope>NUCLEOTIDE SEQUENCE</scope>
    <source>
        <strain evidence="7">NC_groundwater_672_Ag_B-0.1um_62_36</strain>
    </source>
</reference>
<protein>
    <submittedName>
        <fullName evidence="7">Alginate lyase family protein</fullName>
    </submittedName>
</protein>
<dbReference type="Proteomes" id="UP000769766">
    <property type="component" value="Unassembled WGS sequence"/>
</dbReference>
<organism evidence="7 8">
    <name type="scientific">Tectimicrobiota bacterium</name>
    <dbReference type="NCBI Taxonomy" id="2528274"/>
    <lineage>
        <taxon>Bacteria</taxon>
        <taxon>Pseudomonadati</taxon>
        <taxon>Nitrospinota/Tectimicrobiota group</taxon>
        <taxon>Candidatus Tectimicrobiota</taxon>
    </lineage>
</organism>
<keyword evidence="3" id="KW-0574">Periplasm</keyword>
<dbReference type="GO" id="GO:0016829">
    <property type="term" value="F:lyase activity"/>
    <property type="evidence" value="ECO:0007669"/>
    <property type="project" value="UniProtKB-KW"/>
</dbReference>
<gene>
    <name evidence="7" type="ORF">HYY20_00270</name>
</gene>
<evidence type="ECO:0000259" key="6">
    <source>
        <dbReference type="Pfam" id="PF16889"/>
    </source>
</evidence>
<comment type="caution">
    <text evidence="7">The sequence shown here is derived from an EMBL/GenBank/DDBJ whole genome shotgun (WGS) entry which is preliminary data.</text>
</comment>
<dbReference type="Gene3D" id="2.70.98.70">
    <property type="match status" value="1"/>
</dbReference>
<feature type="domain" description="Heparinase II/III-like C-terminal" evidence="5">
    <location>
        <begin position="330"/>
        <end position="560"/>
    </location>
</feature>
<dbReference type="InterPro" id="IPR012480">
    <property type="entry name" value="Hepar_II_III_C"/>
</dbReference>